<comment type="caution">
    <text evidence="1">The sequence shown here is derived from an EMBL/GenBank/DDBJ whole genome shotgun (WGS) entry which is preliminary data.</text>
</comment>
<dbReference type="Proteomes" id="UP001293718">
    <property type="component" value="Unassembled WGS sequence"/>
</dbReference>
<name>A0ABU5IS61_9BURK</name>
<keyword evidence="2" id="KW-1185">Reference proteome</keyword>
<sequence length="126" mass="13432">MEDTKAILRRRHSAALKAQVLAECDQPGASVASVALKHGLNANLVHRWRRPARGQANEAVVTAVGVAPAAFVPLQLPPPPVAIDTPAQRPSPDICVELHRGATAVKVTWPATAAAECATWLRELLR</sequence>
<dbReference type="EMBL" id="JAXOJX010000158">
    <property type="protein sequence ID" value="MDZ5461740.1"/>
    <property type="molecule type" value="Genomic_DNA"/>
</dbReference>
<gene>
    <name evidence="1" type="ORF">SM757_34710</name>
</gene>
<dbReference type="SUPFAM" id="SSF46689">
    <property type="entry name" value="Homeodomain-like"/>
    <property type="match status" value="1"/>
</dbReference>
<organism evidence="1 2">
    <name type="scientific">Azohydromonas lata</name>
    <dbReference type="NCBI Taxonomy" id="45677"/>
    <lineage>
        <taxon>Bacteria</taxon>
        <taxon>Pseudomonadati</taxon>
        <taxon>Pseudomonadota</taxon>
        <taxon>Betaproteobacteria</taxon>
        <taxon>Burkholderiales</taxon>
        <taxon>Sphaerotilaceae</taxon>
        <taxon>Azohydromonas</taxon>
    </lineage>
</organism>
<dbReference type="InterPro" id="IPR009057">
    <property type="entry name" value="Homeodomain-like_sf"/>
</dbReference>
<evidence type="ECO:0000313" key="2">
    <source>
        <dbReference type="Proteomes" id="UP001293718"/>
    </source>
</evidence>
<proteinExistence type="predicted"/>
<dbReference type="Pfam" id="PF01527">
    <property type="entry name" value="HTH_Tnp_1"/>
    <property type="match status" value="1"/>
</dbReference>
<evidence type="ECO:0000313" key="1">
    <source>
        <dbReference type="EMBL" id="MDZ5461740.1"/>
    </source>
</evidence>
<dbReference type="RefSeq" id="WP_322468824.1">
    <property type="nucleotide sequence ID" value="NZ_JAXOJX010000158.1"/>
</dbReference>
<reference evidence="1 2" key="1">
    <citation type="submission" date="2023-11" db="EMBL/GenBank/DDBJ databases">
        <title>Draft genome of Azohydromonas lata strain H1 (DSM1123), a polyhydroxyalkanoate producer.</title>
        <authorList>
            <person name="Traversa D."/>
            <person name="D'Addabbo P."/>
            <person name="Pazzani C."/>
            <person name="Manzari C."/>
            <person name="Chiara M."/>
            <person name="Scrascia M."/>
        </authorList>
    </citation>
    <scope>NUCLEOTIDE SEQUENCE [LARGE SCALE GENOMIC DNA]</scope>
    <source>
        <strain evidence="1 2">H1</strain>
    </source>
</reference>
<protein>
    <submittedName>
        <fullName evidence="1">Transposase</fullName>
    </submittedName>
</protein>
<dbReference type="NCBIfam" id="NF047595">
    <property type="entry name" value="IS66_ISRel24_TnpA"/>
    <property type="match status" value="1"/>
</dbReference>
<dbReference type="InterPro" id="IPR002514">
    <property type="entry name" value="Transposase_8"/>
</dbReference>
<accession>A0ABU5IS61</accession>